<dbReference type="STRING" id="1397694.GCA_000702585_02946"/>
<dbReference type="PANTHER" id="PTHR42939:SF1">
    <property type="entry name" value="ABC TRANSPORTER ATP-BINDING PROTEIN ALBC-RELATED"/>
    <property type="match status" value="1"/>
</dbReference>
<keyword evidence="2" id="KW-0547">Nucleotide-binding</keyword>
<dbReference type="Proteomes" id="UP000254060">
    <property type="component" value="Unassembled WGS sequence"/>
</dbReference>
<dbReference type="InterPro" id="IPR017871">
    <property type="entry name" value="ABC_transporter-like_CS"/>
</dbReference>
<evidence type="ECO:0000256" key="1">
    <source>
        <dbReference type="ARBA" id="ARBA00022448"/>
    </source>
</evidence>
<dbReference type="Pfam" id="PF00005">
    <property type="entry name" value="ABC_tran"/>
    <property type="match status" value="1"/>
</dbReference>
<evidence type="ECO:0000256" key="3">
    <source>
        <dbReference type="ARBA" id="ARBA00022840"/>
    </source>
</evidence>
<protein>
    <submittedName>
        <fullName evidence="5">Arginine transport ATP-binding protein ArtM</fullName>
    </submittedName>
</protein>
<dbReference type="PANTHER" id="PTHR42939">
    <property type="entry name" value="ABC TRANSPORTER ATP-BINDING PROTEIN ALBC-RELATED"/>
    <property type="match status" value="1"/>
</dbReference>
<dbReference type="OrthoDB" id="2353216at2"/>
<evidence type="ECO:0000313" key="6">
    <source>
        <dbReference type="Proteomes" id="UP000254060"/>
    </source>
</evidence>
<evidence type="ECO:0000313" key="5">
    <source>
        <dbReference type="EMBL" id="STO09065.1"/>
    </source>
</evidence>
<dbReference type="AlphaFoldDB" id="A0A377FXA6"/>
<organism evidence="5 6">
    <name type="scientific">Exiguobacterium aurantiacum</name>
    <dbReference type="NCBI Taxonomy" id="33987"/>
    <lineage>
        <taxon>Bacteria</taxon>
        <taxon>Bacillati</taxon>
        <taxon>Bacillota</taxon>
        <taxon>Bacilli</taxon>
        <taxon>Bacillales</taxon>
        <taxon>Bacillales Family XII. Incertae Sedis</taxon>
        <taxon>Exiguobacterium</taxon>
    </lineage>
</organism>
<feature type="domain" description="ABC transporter" evidence="4">
    <location>
        <begin position="2"/>
        <end position="225"/>
    </location>
</feature>
<reference evidence="5 6" key="1">
    <citation type="submission" date="2018-06" db="EMBL/GenBank/DDBJ databases">
        <authorList>
            <consortium name="Pathogen Informatics"/>
            <person name="Doyle S."/>
        </authorList>
    </citation>
    <scope>NUCLEOTIDE SEQUENCE [LARGE SCALE GENOMIC DNA]</scope>
    <source>
        <strain evidence="5 6">NCTC13163</strain>
    </source>
</reference>
<dbReference type="GO" id="GO:0016887">
    <property type="term" value="F:ATP hydrolysis activity"/>
    <property type="evidence" value="ECO:0007669"/>
    <property type="project" value="InterPro"/>
</dbReference>
<keyword evidence="3 5" id="KW-0067">ATP-binding</keyword>
<dbReference type="RefSeq" id="WP_024371670.1">
    <property type="nucleotide sequence ID" value="NZ_UGGP01000001.1"/>
</dbReference>
<name>A0A377FXA6_9BACL</name>
<proteinExistence type="predicted"/>
<dbReference type="InterPro" id="IPR003593">
    <property type="entry name" value="AAA+_ATPase"/>
</dbReference>
<evidence type="ECO:0000256" key="2">
    <source>
        <dbReference type="ARBA" id="ARBA00022741"/>
    </source>
</evidence>
<gene>
    <name evidence="5" type="primary">artM_3</name>
    <name evidence="5" type="ORF">NCTC13163_02460</name>
</gene>
<dbReference type="EMBL" id="UGGP01000001">
    <property type="protein sequence ID" value="STO09065.1"/>
    <property type="molecule type" value="Genomic_DNA"/>
</dbReference>
<keyword evidence="1" id="KW-0813">Transport</keyword>
<dbReference type="InterPro" id="IPR003439">
    <property type="entry name" value="ABC_transporter-like_ATP-bd"/>
</dbReference>
<evidence type="ECO:0000259" key="4">
    <source>
        <dbReference type="PROSITE" id="PS50893"/>
    </source>
</evidence>
<accession>A0A377FXA6</accession>
<dbReference type="SUPFAM" id="SSF52540">
    <property type="entry name" value="P-loop containing nucleoside triphosphate hydrolases"/>
    <property type="match status" value="1"/>
</dbReference>
<dbReference type="CDD" id="cd03230">
    <property type="entry name" value="ABC_DR_subfamily_A"/>
    <property type="match status" value="1"/>
</dbReference>
<sequence length="238" mass="26502">MIELSQVGKRYGATWSLHPLDGTIETGRVVALCGSNGAGKSTLLNLMNGTIAPSVGHISLNGETTRRRNGFNQTFGYMPDDFAFDPSWTVKETYVYYALLQRAKPDVSLLRRVGLDDKMGRRVGELSKGMRQRLLLAQALVTTPDILLLDEPTNGLDPLWMRSLSQLLREEADRGATIVLSTHQLDVAAMLADEVWVLETGKLIGRVVVHDETAYDEIRRFFFGIEVDTCQTDVSRTK</sequence>
<dbReference type="Gene3D" id="3.40.50.300">
    <property type="entry name" value="P-loop containing nucleotide triphosphate hydrolases"/>
    <property type="match status" value="1"/>
</dbReference>
<dbReference type="SMART" id="SM00382">
    <property type="entry name" value="AAA"/>
    <property type="match status" value="1"/>
</dbReference>
<dbReference type="InterPro" id="IPR027417">
    <property type="entry name" value="P-loop_NTPase"/>
</dbReference>
<dbReference type="InterPro" id="IPR051782">
    <property type="entry name" value="ABC_Transporter_VariousFunc"/>
</dbReference>
<dbReference type="PROSITE" id="PS00211">
    <property type="entry name" value="ABC_TRANSPORTER_1"/>
    <property type="match status" value="1"/>
</dbReference>
<dbReference type="GO" id="GO:0005524">
    <property type="term" value="F:ATP binding"/>
    <property type="evidence" value="ECO:0007669"/>
    <property type="project" value="UniProtKB-KW"/>
</dbReference>
<dbReference type="PROSITE" id="PS50893">
    <property type="entry name" value="ABC_TRANSPORTER_2"/>
    <property type="match status" value="1"/>
</dbReference>